<evidence type="ECO:0000256" key="10">
    <source>
        <dbReference type="ARBA" id="ARBA00023157"/>
    </source>
</evidence>
<evidence type="ECO:0000256" key="9">
    <source>
        <dbReference type="ARBA" id="ARBA00023027"/>
    </source>
</evidence>
<dbReference type="InterPro" id="IPR001100">
    <property type="entry name" value="Pyr_nuc-diS_OxRdtase"/>
</dbReference>
<evidence type="ECO:0000256" key="8">
    <source>
        <dbReference type="ARBA" id="ARBA00023002"/>
    </source>
</evidence>
<dbReference type="GO" id="GO:0006103">
    <property type="term" value="P:2-oxoglutarate metabolic process"/>
    <property type="evidence" value="ECO:0007669"/>
    <property type="project" value="TreeGrafter"/>
</dbReference>
<dbReference type="InterPro" id="IPR050151">
    <property type="entry name" value="Class-I_Pyr_Nuc-Dis_Oxidored"/>
</dbReference>
<proteinExistence type="inferred from homology"/>
<dbReference type="PANTHER" id="PTHR22912:SF217">
    <property type="entry name" value="DIHYDROLIPOYL DEHYDROGENASE"/>
    <property type="match status" value="1"/>
</dbReference>
<evidence type="ECO:0000256" key="11">
    <source>
        <dbReference type="ARBA" id="ARBA00023284"/>
    </source>
</evidence>
<dbReference type="SUPFAM" id="SSF55424">
    <property type="entry name" value="FAD/NAD-linked reductases, dimerisation (C-terminal) domain"/>
    <property type="match status" value="1"/>
</dbReference>
<dbReference type="Pfam" id="PF07992">
    <property type="entry name" value="Pyr_redox_2"/>
    <property type="match status" value="1"/>
</dbReference>
<keyword evidence="6 16" id="KW-0285">Flavoprotein</keyword>
<feature type="binding site" evidence="14">
    <location>
        <begin position="178"/>
        <end position="185"/>
    </location>
    <ligand>
        <name>NAD(+)</name>
        <dbReference type="ChEBI" id="CHEBI:57540"/>
    </ligand>
</feature>
<dbReference type="GO" id="GO:0004148">
    <property type="term" value="F:dihydrolipoyl dehydrogenase (NADH) activity"/>
    <property type="evidence" value="ECO:0007669"/>
    <property type="project" value="UniProtKB-EC"/>
</dbReference>
<dbReference type="InterPro" id="IPR006258">
    <property type="entry name" value="Lipoamide_DH"/>
</dbReference>
<keyword evidence="10" id="KW-1015">Disulfide bond</keyword>
<dbReference type="PANTHER" id="PTHR22912">
    <property type="entry name" value="DISULFIDE OXIDOREDUCTASE"/>
    <property type="match status" value="1"/>
</dbReference>
<feature type="binding site" evidence="14">
    <location>
        <position position="201"/>
    </location>
    <ligand>
        <name>NAD(+)</name>
        <dbReference type="ChEBI" id="CHEBI:57540"/>
    </ligand>
</feature>
<evidence type="ECO:0000256" key="7">
    <source>
        <dbReference type="ARBA" id="ARBA00022827"/>
    </source>
</evidence>
<dbReference type="EMBL" id="CP046996">
    <property type="protein sequence ID" value="QGZ99217.1"/>
    <property type="molecule type" value="Genomic_DNA"/>
</dbReference>
<dbReference type="InterPro" id="IPR004099">
    <property type="entry name" value="Pyr_nucl-diS_OxRdtase_dimer"/>
</dbReference>
<dbReference type="NCBIfam" id="TIGR01350">
    <property type="entry name" value="lipoamide_DH"/>
    <property type="match status" value="1"/>
</dbReference>
<evidence type="ECO:0000256" key="5">
    <source>
        <dbReference type="ARBA" id="ARBA00022490"/>
    </source>
</evidence>
<feature type="binding site" evidence="14">
    <location>
        <position position="308"/>
    </location>
    <ligand>
        <name>FAD</name>
        <dbReference type="ChEBI" id="CHEBI:57692"/>
    </ligand>
</feature>
<dbReference type="PROSITE" id="PS00076">
    <property type="entry name" value="PYRIDINE_REDOX_1"/>
    <property type="match status" value="1"/>
</dbReference>
<keyword evidence="7 14" id="KW-0274">FAD</keyword>
<evidence type="ECO:0000256" key="12">
    <source>
        <dbReference type="ARBA" id="ARBA00049187"/>
    </source>
</evidence>
<evidence type="ECO:0000256" key="14">
    <source>
        <dbReference type="PIRSR" id="PIRSR000350-3"/>
    </source>
</evidence>
<dbReference type="Proteomes" id="UP000430508">
    <property type="component" value="Chromosome"/>
</dbReference>
<dbReference type="RefSeq" id="WP_158208046.1">
    <property type="nucleotide sequence ID" value="NZ_CP046996.1"/>
</dbReference>
<keyword evidence="14" id="KW-0547">Nucleotide-binding</keyword>
<evidence type="ECO:0000256" key="15">
    <source>
        <dbReference type="PIRSR" id="PIRSR000350-4"/>
    </source>
</evidence>
<name>A0A857DF08_9FIRM</name>
<evidence type="ECO:0000259" key="18">
    <source>
        <dbReference type="Pfam" id="PF07992"/>
    </source>
</evidence>
<dbReference type="FunFam" id="3.30.390.30:FF:000001">
    <property type="entry name" value="Dihydrolipoyl dehydrogenase"/>
    <property type="match status" value="1"/>
</dbReference>
<evidence type="ECO:0000313" key="19">
    <source>
        <dbReference type="EMBL" id="QGZ99217.1"/>
    </source>
</evidence>
<dbReference type="InterPro" id="IPR036188">
    <property type="entry name" value="FAD/NAD-bd_sf"/>
</dbReference>
<feature type="binding site" evidence="14">
    <location>
        <begin position="314"/>
        <end position="317"/>
    </location>
    <ligand>
        <name>FAD</name>
        <dbReference type="ChEBI" id="CHEBI:57692"/>
    </ligand>
</feature>
<feature type="disulfide bond" description="Redox-active" evidence="15">
    <location>
        <begin position="40"/>
        <end position="45"/>
    </location>
</feature>
<feature type="binding site" evidence="14">
    <location>
        <position position="268"/>
    </location>
    <ligand>
        <name>NAD(+)</name>
        <dbReference type="ChEBI" id="CHEBI:57540"/>
    </ligand>
</feature>
<reference evidence="19 20" key="1">
    <citation type="submission" date="2019-12" db="EMBL/GenBank/DDBJ databases">
        <title>Sequence classification of anaerobic respiratory reductive dehalogenases: First we see many, then we see few.</title>
        <authorList>
            <person name="Molenda O."/>
            <person name="Puentes Jacome L.A."/>
            <person name="Cao X."/>
            <person name="Nesbo C.L."/>
            <person name="Tang S."/>
            <person name="Morson N."/>
            <person name="Patron J."/>
            <person name="Lomheim L."/>
            <person name="Wishart D.S."/>
            <person name="Edwards E.A."/>
        </authorList>
    </citation>
    <scope>NUCLEOTIDE SEQUENCE [LARGE SCALE GENOMIC DNA]</scope>
    <source>
        <strain evidence="19 20">12DCA</strain>
    </source>
</reference>
<comment type="cofactor">
    <cofactor evidence="14 16">
        <name>FAD</name>
        <dbReference type="ChEBI" id="CHEBI:57692"/>
    </cofactor>
    <text evidence="14 16">Binds 1 FAD per subunit.</text>
</comment>
<evidence type="ECO:0000259" key="17">
    <source>
        <dbReference type="Pfam" id="PF02852"/>
    </source>
</evidence>
<dbReference type="InterPro" id="IPR023753">
    <property type="entry name" value="FAD/NAD-binding_dom"/>
</dbReference>
<dbReference type="GO" id="GO:0005737">
    <property type="term" value="C:cytoplasm"/>
    <property type="evidence" value="ECO:0007669"/>
    <property type="project" value="UniProtKB-SubCell"/>
</dbReference>
<feature type="binding site" evidence="14">
    <location>
        <position position="112"/>
    </location>
    <ligand>
        <name>FAD</name>
        <dbReference type="ChEBI" id="CHEBI:57692"/>
    </ligand>
</feature>
<organism evidence="19 20">
    <name type="scientific">Dehalobacter restrictus</name>
    <dbReference type="NCBI Taxonomy" id="55583"/>
    <lineage>
        <taxon>Bacteria</taxon>
        <taxon>Bacillati</taxon>
        <taxon>Bacillota</taxon>
        <taxon>Clostridia</taxon>
        <taxon>Eubacteriales</taxon>
        <taxon>Desulfitobacteriaceae</taxon>
        <taxon>Dehalobacter</taxon>
    </lineage>
</organism>
<comment type="miscellaneous">
    <text evidence="16">The active site is a redox-active disulfide bond.</text>
</comment>
<dbReference type="EC" id="1.8.1.4" evidence="3 16"/>
<comment type="subcellular location">
    <subcellularLocation>
        <location evidence="1">Cytoplasm</location>
    </subcellularLocation>
</comment>
<dbReference type="PIRSF" id="PIRSF000350">
    <property type="entry name" value="Mercury_reductase_MerA"/>
    <property type="match status" value="1"/>
</dbReference>
<gene>
    <name evidence="19" type="primary">lpdA</name>
    <name evidence="19" type="ORF">GQ588_00305</name>
</gene>
<protein>
    <recommendedName>
        <fullName evidence="4 16">Dihydrolipoyl dehydrogenase</fullName>
        <ecNumber evidence="3 16">1.8.1.4</ecNumber>
    </recommendedName>
</protein>
<dbReference type="InterPro" id="IPR016156">
    <property type="entry name" value="FAD/NAD-linked_Rdtase_dimer_sf"/>
</dbReference>
<dbReference type="InterPro" id="IPR012999">
    <property type="entry name" value="Pyr_OxRdtase_I_AS"/>
</dbReference>
<dbReference type="AlphaFoldDB" id="A0A857DF08"/>
<evidence type="ECO:0000256" key="13">
    <source>
        <dbReference type="PIRSR" id="PIRSR000350-2"/>
    </source>
</evidence>
<comment type="similarity">
    <text evidence="2 16">Belongs to the class-I pyridine nucleotide-disulfide oxidoreductase family.</text>
</comment>
<dbReference type="Pfam" id="PF02852">
    <property type="entry name" value="Pyr_redox_dim"/>
    <property type="match status" value="1"/>
</dbReference>
<dbReference type="PRINTS" id="PR00411">
    <property type="entry name" value="PNDRDTASEI"/>
</dbReference>
<keyword evidence="11 16" id="KW-0676">Redox-active center</keyword>
<keyword evidence="5" id="KW-0963">Cytoplasm</keyword>
<evidence type="ECO:0000313" key="20">
    <source>
        <dbReference type="Proteomes" id="UP000430508"/>
    </source>
</evidence>
<dbReference type="GO" id="GO:0050660">
    <property type="term" value="F:flavin adenine dinucleotide binding"/>
    <property type="evidence" value="ECO:0007669"/>
    <property type="project" value="InterPro"/>
</dbReference>
<dbReference type="PRINTS" id="PR00368">
    <property type="entry name" value="FADPNR"/>
</dbReference>
<feature type="binding site" evidence="14">
    <location>
        <position position="49"/>
    </location>
    <ligand>
        <name>FAD</name>
        <dbReference type="ChEBI" id="CHEBI:57692"/>
    </ligand>
</feature>
<dbReference type="Gene3D" id="3.50.50.60">
    <property type="entry name" value="FAD/NAD(P)-binding domain"/>
    <property type="match status" value="2"/>
</dbReference>
<evidence type="ECO:0000256" key="3">
    <source>
        <dbReference type="ARBA" id="ARBA00012608"/>
    </source>
</evidence>
<evidence type="ECO:0000256" key="2">
    <source>
        <dbReference type="ARBA" id="ARBA00007532"/>
    </source>
</evidence>
<feature type="active site" description="Proton acceptor" evidence="13">
    <location>
        <position position="440"/>
    </location>
</feature>
<evidence type="ECO:0000256" key="6">
    <source>
        <dbReference type="ARBA" id="ARBA00022630"/>
    </source>
</evidence>
<evidence type="ECO:0000256" key="16">
    <source>
        <dbReference type="RuleBase" id="RU003692"/>
    </source>
</evidence>
<sequence length="457" mass="47964">MVKDLVVIGGGPGGCAAALRAAGLGAKVTLIEREQLGGTCLNRGCIPTKALYKSAQVIRTMREASHFGISLSGYELDFPAVQARKLKIVLQLRSGMEQMLRNAGIQVVTGNGRLIDRHTVAVTAPEGGVEKIKGSWILLAAGSEDAGLTVPGADLSGVLTTKDILEIKQIPSQLVIIGAGVVGIELAGIFEAFGSRVTVLEVLPRILPSMDQDIGKRLAVLLKKKGIRIETGVQIQRIRRNKNGLSVLTAGKQGEEEFPAEVVLTAAGRKVNIEGLNLAEAGVACEHNRIPVDDSYATSVSGIFAVGDVIGGKMLAHTALAEGKAAVESMFGIAAAVKKQAIPSCVFAFQEAAAVGLTEQEASDRKIPLLVGSYPLTNNAKALTMGENDGFLKVVADAESKKILGVHILGSQATELIQAGTMAVELELSAGDIERVMQAHPTFGESFLEAVLRLEPK</sequence>
<keyword evidence="9 14" id="KW-0520">NAD</keyword>
<feature type="domain" description="Pyridine nucleotide-disulphide oxidoreductase dimerisation" evidence="17">
    <location>
        <begin position="342"/>
        <end position="450"/>
    </location>
</feature>
<dbReference type="SUPFAM" id="SSF51905">
    <property type="entry name" value="FAD/NAD(P)-binding domain"/>
    <property type="match status" value="1"/>
</dbReference>
<evidence type="ECO:0000256" key="1">
    <source>
        <dbReference type="ARBA" id="ARBA00004496"/>
    </source>
</evidence>
<dbReference type="Gene3D" id="3.30.390.30">
    <property type="match status" value="1"/>
</dbReference>
<feature type="domain" description="FAD/NAD(P)-binding" evidence="18">
    <location>
        <begin position="3"/>
        <end position="323"/>
    </location>
</feature>
<comment type="catalytic activity">
    <reaction evidence="12 16">
        <text>N(6)-[(R)-dihydrolipoyl]-L-lysyl-[protein] + NAD(+) = N(6)-[(R)-lipoyl]-L-lysyl-[protein] + NADH + H(+)</text>
        <dbReference type="Rhea" id="RHEA:15045"/>
        <dbReference type="Rhea" id="RHEA-COMP:10474"/>
        <dbReference type="Rhea" id="RHEA-COMP:10475"/>
        <dbReference type="ChEBI" id="CHEBI:15378"/>
        <dbReference type="ChEBI" id="CHEBI:57540"/>
        <dbReference type="ChEBI" id="CHEBI:57945"/>
        <dbReference type="ChEBI" id="CHEBI:83099"/>
        <dbReference type="ChEBI" id="CHEBI:83100"/>
        <dbReference type="EC" id="1.8.1.4"/>
    </reaction>
</comment>
<keyword evidence="8 16" id="KW-0560">Oxidoreductase</keyword>
<accession>A0A857DF08</accession>
<evidence type="ECO:0000256" key="4">
    <source>
        <dbReference type="ARBA" id="ARBA00016961"/>
    </source>
</evidence>